<sequence length="635" mass="72231">MLKRFHNGLASIAECYNVDIKPIIKGWTRIYALRRKTRGKQDAVKFCKELNTVAERYALRQKIEPIPWTKSSKDGFPLILNFAKQKLRSEDQMTVVLTLSVFRSSEVFKLPISKDIESVTKPCGYDTELVDSIIAFIPEWVNRIPPIKLPDIKYHFTLKNGPNGHALKTSDMDISAVIVDDEIHKAICEVQRLLKDDRPMEKPLTLHEGSIHSRLTQFPEKSGKTRTIAIIDYYSQRCLKPLHEGLMNILSKLVSDGTYSHQSVGNFAKQATKDKSFIACSDLTAATDRFPAIIQESLLKELLKGTDLAEPMWTLLAKRTFKLSWSDQIVTYGCGQPMGAYGSWPLFALAHHLIVEYCANTVIKSVKHNYRIIGDDNAITIKAVYDKYLVVMQGLGLEINKGKTVISPEGAEWSAAEVAKQLYLNGINITPLSPGFVRNIKKPYMFNTCLGILLDRYGSLGSEVPSILINKLYRKGKTRKLVWLLGTNPINGHIKPTYVGYDEYSPWDLDKSSDYLYNYQQIIIEKLSDQAMEAVDRSFDMLLSPGSQWKDSTSPEPLCYKHVIFSIQRELTRTLDRIGDVSIGELDKVAAELDYIPDPYLPYQSRQELRHKRVASVIESLLDYKESRTFIQLDW</sequence>
<dbReference type="PANTHER" id="PTHR34456:SF13">
    <property type="entry name" value="REVERSE TRANSCRIPTASE DOMAIN-CONTAINING PROTEIN"/>
    <property type="match status" value="1"/>
</dbReference>
<dbReference type="EMBL" id="OQ866068">
    <property type="protein sequence ID" value="WNT71133.1"/>
    <property type="molecule type" value="Genomic_RNA"/>
</dbReference>
<evidence type="ECO:0000256" key="1">
    <source>
        <dbReference type="ARBA" id="ARBA00022484"/>
    </source>
</evidence>
<name>A0AA96SLN9_9VIRU</name>
<dbReference type="Pfam" id="PF05919">
    <property type="entry name" value="Mitovir_RNA_pol"/>
    <property type="match status" value="1"/>
</dbReference>
<proteinExistence type="predicted"/>
<dbReference type="InterPro" id="IPR008686">
    <property type="entry name" value="RNA_pol_mitovir"/>
</dbReference>
<keyword evidence="2" id="KW-0808">Transferase</keyword>
<reference evidence="4" key="2">
    <citation type="submission" date="2023-04" db="EMBL/GenBank/DDBJ databases">
        <authorList>
            <person name="Le Lay C."/>
        </authorList>
    </citation>
    <scope>NUCLEOTIDE SEQUENCE</scope>
    <source>
        <strain evidence="4">A</strain>
    </source>
</reference>
<keyword evidence="1 4" id="KW-0696">RNA-directed RNA polymerase</keyword>
<dbReference type="InterPro" id="IPR043502">
    <property type="entry name" value="DNA/RNA_pol_sf"/>
</dbReference>
<dbReference type="PANTHER" id="PTHR34456">
    <property type="entry name" value="MITOVIRUS RNA-DEPENDENT RNA POLYMERASE"/>
    <property type="match status" value="1"/>
</dbReference>
<keyword evidence="3" id="KW-0548">Nucleotidyltransferase</keyword>
<evidence type="ECO:0000256" key="3">
    <source>
        <dbReference type="ARBA" id="ARBA00022695"/>
    </source>
</evidence>
<evidence type="ECO:0000256" key="2">
    <source>
        <dbReference type="ARBA" id="ARBA00022679"/>
    </source>
</evidence>
<evidence type="ECO:0000313" key="4">
    <source>
        <dbReference type="EMBL" id="WNT71133.1"/>
    </source>
</evidence>
<reference evidence="4" key="1">
    <citation type="journal article" date="2023" name="Virology">
        <title>A metatranscriptomic analysis of geothermal hot springs reveals diverse RNA viruses including the phylum Lenarviricota.</title>
        <authorList>
            <person name="Le Lay C."/>
            <person name="Stott M.B."/>
            <person name="Shi M."/>
            <person name="Sadiq S."/>
            <person name="Holmes E.C."/>
        </authorList>
    </citation>
    <scope>NUCLEOTIDE SEQUENCE</scope>
    <source>
        <strain evidence="4">A</strain>
    </source>
</reference>
<protein>
    <submittedName>
        <fullName evidence="4">RNA-dependent RNA polymerase</fullName>
    </submittedName>
</protein>
<organism evidence="4">
    <name type="scientific">Etepeofons virus</name>
    <dbReference type="NCBI Taxonomy" id="3072205"/>
    <lineage>
        <taxon>Viruses</taxon>
        <taxon>Riboviria</taxon>
        <taxon>Orthornavirae</taxon>
        <taxon>Lenarviricota</taxon>
    </lineage>
</organism>
<dbReference type="GO" id="GO:0003968">
    <property type="term" value="F:RNA-directed RNA polymerase activity"/>
    <property type="evidence" value="ECO:0007669"/>
    <property type="project" value="UniProtKB-KW"/>
</dbReference>
<dbReference type="SUPFAM" id="SSF56672">
    <property type="entry name" value="DNA/RNA polymerases"/>
    <property type="match status" value="1"/>
</dbReference>
<accession>A0AA96SLN9</accession>